<dbReference type="EMBL" id="JAJNDB010000001">
    <property type="protein sequence ID" value="MCD2191997.1"/>
    <property type="molecule type" value="Genomic_DNA"/>
</dbReference>
<dbReference type="RefSeq" id="WP_230729689.1">
    <property type="nucleotide sequence ID" value="NZ_JAJNDB010000001.1"/>
</dbReference>
<dbReference type="PANTHER" id="PTHR43201:SF5">
    <property type="entry name" value="MEDIUM-CHAIN ACYL-COA LIGASE ACSF2, MITOCHONDRIAL"/>
    <property type="match status" value="1"/>
</dbReference>
<dbReference type="InterPro" id="IPR025110">
    <property type="entry name" value="AMP-bd_C"/>
</dbReference>
<evidence type="ECO:0000256" key="2">
    <source>
        <dbReference type="ARBA" id="ARBA00022598"/>
    </source>
</evidence>
<dbReference type="InterPro" id="IPR045851">
    <property type="entry name" value="AMP-bd_C_sf"/>
</dbReference>
<comment type="similarity">
    <text evidence="1">Belongs to the ATP-dependent AMP-binding enzyme family.</text>
</comment>
<reference evidence="4 5" key="1">
    <citation type="submission" date="2021-11" db="EMBL/GenBank/DDBJ databases">
        <title>Draft genome sequence of Actinomycetospora sp. SF1 isolated from the rhizosphere soil.</title>
        <authorList>
            <person name="Duangmal K."/>
            <person name="Chantavorakit T."/>
        </authorList>
    </citation>
    <scope>NUCLEOTIDE SEQUENCE [LARGE SCALE GENOMIC DNA]</scope>
    <source>
        <strain evidence="4 5">TBRC 5722</strain>
    </source>
</reference>
<protein>
    <recommendedName>
        <fullName evidence="3">AMP-binding enzyme C-terminal domain-containing protein</fullName>
    </recommendedName>
</protein>
<keyword evidence="5" id="KW-1185">Reference proteome</keyword>
<proteinExistence type="inferred from homology"/>
<accession>A0ABS8P160</accession>
<organism evidence="4 5">
    <name type="scientific">Actinomycetospora endophytica</name>
    <dbReference type="NCBI Taxonomy" id="2291215"/>
    <lineage>
        <taxon>Bacteria</taxon>
        <taxon>Bacillati</taxon>
        <taxon>Actinomycetota</taxon>
        <taxon>Actinomycetes</taxon>
        <taxon>Pseudonocardiales</taxon>
        <taxon>Pseudonocardiaceae</taxon>
        <taxon>Actinomycetospora</taxon>
    </lineage>
</organism>
<evidence type="ECO:0000259" key="3">
    <source>
        <dbReference type="Pfam" id="PF13193"/>
    </source>
</evidence>
<feature type="domain" description="AMP-binding enzyme C-terminal" evidence="3">
    <location>
        <begin position="13"/>
        <end position="88"/>
    </location>
</feature>
<evidence type="ECO:0000256" key="1">
    <source>
        <dbReference type="ARBA" id="ARBA00006432"/>
    </source>
</evidence>
<evidence type="ECO:0000313" key="5">
    <source>
        <dbReference type="Proteomes" id="UP001199469"/>
    </source>
</evidence>
<dbReference type="Proteomes" id="UP001199469">
    <property type="component" value="Unassembled WGS sequence"/>
</dbReference>
<dbReference type="Gene3D" id="3.30.300.30">
    <property type="match status" value="1"/>
</dbReference>
<dbReference type="PANTHER" id="PTHR43201">
    <property type="entry name" value="ACYL-COA SYNTHETASE"/>
    <property type="match status" value="1"/>
</dbReference>
<name>A0ABS8P160_9PSEU</name>
<dbReference type="Pfam" id="PF13193">
    <property type="entry name" value="AMP-binding_C"/>
    <property type="match status" value="1"/>
</dbReference>
<evidence type="ECO:0000313" key="4">
    <source>
        <dbReference type="EMBL" id="MCD2191997.1"/>
    </source>
</evidence>
<dbReference type="SUPFAM" id="SSF56801">
    <property type="entry name" value="Acetyl-CoA synthetase-like"/>
    <property type="match status" value="1"/>
</dbReference>
<comment type="caution">
    <text evidence="4">The sequence shown here is derived from an EMBL/GenBank/DDBJ whole genome shotgun (WGS) entry which is preliminary data.</text>
</comment>
<keyword evidence="2" id="KW-0436">Ligase</keyword>
<gene>
    <name evidence="4" type="ORF">LQ327_01150</name>
</gene>
<sequence>MIKTGGINVSPAEVEGLLLMHPQVSEAYVLGVPDRVQGEIAAAFVVASGGLDAETLRAHVGALASRFKVPAHVVFRRAEDIPRTTSGKVAKQELKAEWARGVTR</sequence>